<dbReference type="InterPro" id="IPR029063">
    <property type="entry name" value="SAM-dependent_MTases_sf"/>
</dbReference>
<keyword evidence="1" id="KW-0808">Transferase</keyword>
<protein>
    <submittedName>
        <fullName evidence="1">Type 11 methyltransferase</fullName>
    </submittedName>
</protein>
<name>A0A1L1PSG8_HYDIT</name>
<dbReference type="Proteomes" id="UP000028878">
    <property type="component" value="Unassembled WGS sequence"/>
</dbReference>
<evidence type="ECO:0000313" key="2">
    <source>
        <dbReference type="Proteomes" id="UP000028878"/>
    </source>
</evidence>
<accession>A0A1L1PSG8</accession>
<proteinExistence type="predicted"/>
<reference evidence="2" key="1">
    <citation type="submission" date="2014-11" db="EMBL/GenBank/DDBJ databases">
        <title>Draft genome sequence of Hydrogenophaga intermedia S1.</title>
        <authorList>
            <person name="Gan H.M."/>
            <person name="Chew T.H."/>
            <person name="Stolz A."/>
        </authorList>
    </citation>
    <scope>NUCLEOTIDE SEQUENCE [LARGE SCALE GENOMIC DNA]</scope>
    <source>
        <strain evidence="2">S1</strain>
    </source>
</reference>
<organism evidence="1 2">
    <name type="scientific">Hydrogenophaga intermedia</name>
    <dbReference type="NCBI Taxonomy" id="65786"/>
    <lineage>
        <taxon>Bacteria</taxon>
        <taxon>Pseudomonadati</taxon>
        <taxon>Pseudomonadota</taxon>
        <taxon>Betaproteobacteria</taxon>
        <taxon>Burkholderiales</taxon>
        <taxon>Comamonadaceae</taxon>
        <taxon>Hydrogenophaga</taxon>
    </lineage>
</organism>
<evidence type="ECO:0000313" key="1">
    <source>
        <dbReference type="EMBL" id="CDN88285.1"/>
    </source>
</evidence>
<dbReference type="PANTHER" id="PTHR43861">
    <property type="entry name" value="TRANS-ACONITATE 2-METHYLTRANSFERASE-RELATED"/>
    <property type="match status" value="1"/>
</dbReference>
<dbReference type="Gene3D" id="3.40.50.150">
    <property type="entry name" value="Vaccinia Virus protein VP39"/>
    <property type="match status" value="1"/>
</dbReference>
<keyword evidence="2" id="KW-1185">Reference proteome</keyword>
<keyword evidence="1" id="KW-0489">Methyltransferase</keyword>
<dbReference type="Pfam" id="PF13489">
    <property type="entry name" value="Methyltransf_23"/>
    <property type="match status" value="1"/>
</dbReference>
<sequence>MNTNVVDHYGWDSADQPTSCGYIGPRVIEELDALRVRRVLDLGCGNGTLCGELARRGYEVCGVDQDEAGVRLAQERHPALRFHRLGVQDEPQRLVDAEGHFQAVVSTEVIEHLYSPHLLPAFARAVLEPGGHLVLTTPYHGYLKNLALAVLDQWDHHHTALWHGGHIKFWSRRTLTELLSQHGFELVRFGGVGRLPYLWKSMVLVAKRVS</sequence>
<dbReference type="EMBL" id="CCAE010000021">
    <property type="protein sequence ID" value="CDN88285.1"/>
    <property type="molecule type" value="Genomic_DNA"/>
</dbReference>
<dbReference type="AlphaFoldDB" id="A0A1L1PSG8"/>
<dbReference type="GO" id="GO:0008168">
    <property type="term" value="F:methyltransferase activity"/>
    <property type="evidence" value="ECO:0007669"/>
    <property type="project" value="UniProtKB-KW"/>
</dbReference>
<dbReference type="RefSeq" id="WP_009518459.1">
    <property type="nucleotide sequence ID" value="NZ_CCAE010000021.1"/>
</dbReference>
<dbReference type="CDD" id="cd02440">
    <property type="entry name" value="AdoMet_MTases"/>
    <property type="match status" value="1"/>
</dbReference>
<dbReference type="GO" id="GO:0032259">
    <property type="term" value="P:methylation"/>
    <property type="evidence" value="ECO:0007669"/>
    <property type="project" value="UniProtKB-KW"/>
</dbReference>
<dbReference type="SUPFAM" id="SSF53335">
    <property type="entry name" value="S-adenosyl-L-methionine-dependent methyltransferases"/>
    <property type="match status" value="1"/>
</dbReference>
<gene>
    <name evidence="1" type="ORF">BN948_02718</name>
</gene>